<dbReference type="Proteomes" id="UP001501771">
    <property type="component" value="Unassembled WGS sequence"/>
</dbReference>
<dbReference type="InterPro" id="IPR001387">
    <property type="entry name" value="Cro/C1-type_HTH"/>
</dbReference>
<name>A0ABP5LRV3_9ACTN</name>
<feature type="domain" description="HTH cro/C1-type" evidence="1">
    <location>
        <begin position="59"/>
        <end position="92"/>
    </location>
</feature>
<proteinExistence type="predicted"/>
<dbReference type="SUPFAM" id="SSF48371">
    <property type="entry name" value="ARM repeat"/>
    <property type="match status" value="1"/>
</dbReference>
<dbReference type="Gene3D" id="1.25.10.10">
    <property type="entry name" value="Leucine-rich Repeat Variant"/>
    <property type="match status" value="1"/>
</dbReference>
<protein>
    <recommendedName>
        <fullName evidence="1">HTH cro/C1-type domain-containing protein</fullName>
    </recommendedName>
</protein>
<evidence type="ECO:0000259" key="1">
    <source>
        <dbReference type="PROSITE" id="PS50943"/>
    </source>
</evidence>
<comment type="caution">
    <text evidence="2">The sequence shown here is derived from an EMBL/GenBank/DDBJ whole genome shotgun (WGS) entry which is preliminary data.</text>
</comment>
<gene>
    <name evidence="2" type="ORF">GCM10009844_31890</name>
</gene>
<sequence length="502" mass="53968">MARSPDVLDDPTPFEAPHVDVRVRIAWLLRSWRDFGIDGASVSVTEMAGLLKEQGIAASAPSVSGWETGRVAPGGAVVEAYEAVLGCEPGSLRGSVDLVRRRFGDGRPRSVRNLPTLVDLNDAVDRVVGTPEPTGLAWLHLSETALAVRPGISTAFLRPLVSQLVSEMSRAAFTGYTTRYEALALLRCGKYAEVVEDAVAEFLEEPGTAVLGDAARLLAERPDPVTVRVLSPLLGSDDVLRLRAGVVGLEHVAADGDLGPSQWRPVVAPFAHAWEVLADDEQRNRQLATLWGALPAPTRAAIAARLPGQTDPERVMRPGAPVAHRDKLAFCSRVAERATDVLGLRGQPLLDRLVFEAAFDSRDARRTTSTLLLMASPFRGPLALELAAAIRSHQDLVVRRAAATLFLLLGDEESRGPAVELLDSDDPVVVTSAIFALAHSGAPLDEDRLERLLALPDPLNRRALLYAGMTGQPVLARLAADPTHPLQQPAAWWLRHGGRVAL</sequence>
<keyword evidence="3" id="KW-1185">Reference proteome</keyword>
<evidence type="ECO:0000313" key="2">
    <source>
        <dbReference type="EMBL" id="GAA2150672.1"/>
    </source>
</evidence>
<dbReference type="InterPro" id="IPR016024">
    <property type="entry name" value="ARM-type_fold"/>
</dbReference>
<accession>A0ABP5LRV3</accession>
<reference evidence="3" key="1">
    <citation type="journal article" date="2019" name="Int. J. Syst. Evol. Microbiol.">
        <title>The Global Catalogue of Microorganisms (GCM) 10K type strain sequencing project: providing services to taxonomists for standard genome sequencing and annotation.</title>
        <authorList>
            <consortium name="The Broad Institute Genomics Platform"/>
            <consortium name="The Broad Institute Genome Sequencing Center for Infectious Disease"/>
            <person name="Wu L."/>
            <person name="Ma J."/>
        </authorList>
    </citation>
    <scope>NUCLEOTIDE SEQUENCE [LARGE SCALE GENOMIC DNA]</scope>
    <source>
        <strain evidence="3">JCM 16022</strain>
    </source>
</reference>
<dbReference type="RefSeq" id="WP_344154339.1">
    <property type="nucleotide sequence ID" value="NZ_BAAAQR010000010.1"/>
</dbReference>
<organism evidence="2 3">
    <name type="scientific">Nocardioides koreensis</name>
    <dbReference type="NCBI Taxonomy" id="433651"/>
    <lineage>
        <taxon>Bacteria</taxon>
        <taxon>Bacillati</taxon>
        <taxon>Actinomycetota</taxon>
        <taxon>Actinomycetes</taxon>
        <taxon>Propionibacteriales</taxon>
        <taxon>Nocardioidaceae</taxon>
        <taxon>Nocardioides</taxon>
    </lineage>
</organism>
<evidence type="ECO:0000313" key="3">
    <source>
        <dbReference type="Proteomes" id="UP001501771"/>
    </source>
</evidence>
<dbReference type="EMBL" id="BAAAQR010000010">
    <property type="protein sequence ID" value="GAA2150672.1"/>
    <property type="molecule type" value="Genomic_DNA"/>
</dbReference>
<dbReference type="InterPro" id="IPR011989">
    <property type="entry name" value="ARM-like"/>
</dbReference>
<dbReference type="PROSITE" id="PS50943">
    <property type="entry name" value="HTH_CROC1"/>
    <property type="match status" value="1"/>
</dbReference>